<dbReference type="InterPro" id="IPR014567">
    <property type="entry name" value="UCP031900"/>
</dbReference>
<evidence type="ECO:0000259" key="2">
    <source>
        <dbReference type="Pfam" id="PF13449"/>
    </source>
</evidence>
<accession>A0ABS3KJD4</accession>
<keyword evidence="4" id="KW-1185">Reference proteome</keyword>
<feature type="chain" id="PRO_5045874751" evidence="1">
    <location>
        <begin position="24"/>
        <end position="319"/>
    </location>
</feature>
<dbReference type="PIRSF" id="PIRSF031900">
    <property type="entry name" value="UCP031900"/>
    <property type="match status" value="1"/>
</dbReference>
<dbReference type="PROSITE" id="PS51257">
    <property type="entry name" value="PROKAR_LIPOPROTEIN"/>
    <property type="match status" value="1"/>
</dbReference>
<evidence type="ECO:0000313" key="4">
    <source>
        <dbReference type="Proteomes" id="UP001518989"/>
    </source>
</evidence>
<evidence type="ECO:0000313" key="3">
    <source>
        <dbReference type="EMBL" id="MBO1077573.1"/>
    </source>
</evidence>
<keyword evidence="1" id="KW-0732">Signal</keyword>
<feature type="domain" description="Phytase-like" evidence="2">
    <location>
        <begin position="61"/>
        <end position="305"/>
    </location>
</feature>
<name>A0ABS3KJD4_9PROT</name>
<dbReference type="Pfam" id="PF13449">
    <property type="entry name" value="Phytase-like"/>
    <property type="match status" value="1"/>
</dbReference>
<dbReference type="EMBL" id="JACTNG010000001">
    <property type="protein sequence ID" value="MBO1077573.1"/>
    <property type="molecule type" value="Genomic_DNA"/>
</dbReference>
<evidence type="ECO:0000256" key="1">
    <source>
        <dbReference type="SAM" id="SignalP"/>
    </source>
</evidence>
<gene>
    <name evidence="3" type="ORF">IAI61_00915</name>
</gene>
<proteinExistence type="predicted"/>
<comment type="caution">
    <text evidence="3">The sequence shown here is derived from an EMBL/GenBank/DDBJ whole genome shotgun (WGS) entry which is preliminary data.</text>
</comment>
<reference evidence="3 4" key="1">
    <citation type="submission" date="2020-09" db="EMBL/GenBank/DDBJ databases">
        <title>Roseomonas.</title>
        <authorList>
            <person name="Zhu W."/>
        </authorList>
    </citation>
    <scope>NUCLEOTIDE SEQUENCE [LARGE SCALE GENOMIC DNA]</scope>
    <source>
        <strain evidence="3 4">573</strain>
    </source>
</reference>
<organism evidence="3 4">
    <name type="scientific">Roseomonas haemaphysalidis</name>
    <dbReference type="NCBI Taxonomy" id="2768162"/>
    <lineage>
        <taxon>Bacteria</taxon>
        <taxon>Pseudomonadati</taxon>
        <taxon>Pseudomonadota</taxon>
        <taxon>Alphaproteobacteria</taxon>
        <taxon>Acetobacterales</taxon>
        <taxon>Roseomonadaceae</taxon>
        <taxon>Roseomonas</taxon>
    </lineage>
</organism>
<dbReference type="InterPro" id="IPR027372">
    <property type="entry name" value="Phytase-like_dom"/>
</dbReference>
<feature type="signal peptide" evidence="1">
    <location>
        <begin position="1"/>
        <end position="23"/>
    </location>
</feature>
<dbReference type="Proteomes" id="UP001518989">
    <property type="component" value="Unassembled WGS sequence"/>
</dbReference>
<sequence>MPLPRPQAPRRLALALLASGLLAACAPPHGPPATPLPPLPLPAAHPLRSLGGLLLNRDVIGFGGLSGLHVDDNLRLTAISDTGRWLRARLVLDEAGHPQGLAELESGPLSDGLPISLPGRFSVDAESLARLPDGRFLVGFERWHRIRAYDGISSWGEPVEAPPGLSAAPLNASLESLAVLADGRWLVITEGLEHAPGLLRGWVGAPGAWTPLAFRPTPGFLPTDLTPLPDGGALLVERRFNVWERGFRGRLLRIPPERLAALTAGSVLAGDVLLTEAELPRENWEGVSTFAWQGRRLVAMVTDDNEFFLQKGLLLLFSF</sequence>
<dbReference type="RefSeq" id="WP_207414998.1">
    <property type="nucleotide sequence ID" value="NZ_CP061177.1"/>
</dbReference>
<dbReference type="SUPFAM" id="SSF63829">
    <property type="entry name" value="Calcium-dependent phosphotriesterase"/>
    <property type="match status" value="1"/>
</dbReference>
<protein>
    <submittedName>
        <fullName evidence="3">Esterase-like activity of phytase family protein</fullName>
    </submittedName>
</protein>